<accession>A0A8C5QQT6</accession>
<dbReference type="AlphaFoldDB" id="A0A8C5QQT6"/>
<name>A0A8C5QQT6_9ANUR</name>
<feature type="domain" description="SCAN box" evidence="2">
    <location>
        <begin position="181"/>
        <end position="256"/>
    </location>
</feature>
<keyword evidence="4" id="KW-1185">Reference proteome</keyword>
<dbReference type="PANTHER" id="PTHR46888">
    <property type="entry name" value="ZINC KNUCKLE DOMAINCONTAINING PROTEIN-RELATED"/>
    <property type="match status" value="1"/>
</dbReference>
<dbReference type="SMART" id="SM00431">
    <property type="entry name" value="SCAN"/>
    <property type="match status" value="1"/>
</dbReference>
<dbReference type="SUPFAM" id="SSF47353">
    <property type="entry name" value="Retrovirus capsid dimerization domain-like"/>
    <property type="match status" value="1"/>
</dbReference>
<dbReference type="Proteomes" id="UP000694569">
    <property type="component" value="Unplaced"/>
</dbReference>
<reference evidence="3" key="2">
    <citation type="submission" date="2025-09" db="UniProtKB">
        <authorList>
            <consortium name="Ensembl"/>
        </authorList>
    </citation>
    <scope>IDENTIFICATION</scope>
</reference>
<evidence type="ECO:0000313" key="3">
    <source>
        <dbReference type="Ensembl" id="ENSLLEP00000041241.1"/>
    </source>
</evidence>
<dbReference type="GeneTree" id="ENSGT00940000159113"/>
<dbReference type="InterPro" id="IPR038269">
    <property type="entry name" value="SCAN_sf"/>
</dbReference>
<dbReference type="InterPro" id="IPR021109">
    <property type="entry name" value="Peptidase_aspartic_dom_sf"/>
</dbReference>
<organism evidence="3 4">
    <name type="scientific">Leptobrachium leishanense</name>
    <name type="common">Leishan spiny toad</name>
    <dbReference type="NCBI Taxonomy" id="445787"/>
    <lineage>
        <taxon>Eukaryota</taxon>
        <taxon>Metazoa</taxon>
        <taxon>Chordata</taxon>
        <taxon>Craniata</taxon>
        <taxon>Vertebrata</taxon>
        <taxon>Euteleostomi</taxon>
        <taxon>Amphibia</taxon>
        <taxon>Batrachia</taxon>
        <taxon>Anura</taxon>
        <taxon>Pelobatoidea</taxon>
        <taxon>Megophryidae</taxon>
        <taxon>Leptobrachium</taxon>
    </lineage>
</organism>
<dbReference type="SUPFAM" id="SSF50630">
    <property type="entry name" value="Acid proteases"/>
    <property type="match status" value="1"/>
</dbReference>
<protein>
    <recommendedName>
        <fullName evidence="2">SCAN box domain-containing protein</fullName>
    </recommendedName>
</protein>
<feature type="compositionally biased region" description="Polar residues" evidence="1">
    <location>
        <begin position="479"/>
        <end position="488"/>
    </location>
</feature>
<feature type="compositionally biased region" description="Low complexity" evidence="1">
    <location>
        <begin position="505"/>
        <end position="515"/>
    </location>
</feature>
<dbReference type="PROSITE" id="PS50804">
    <property type="entry name" value="SCAN_BOX"/>
    <property type="match status" value="1"/>
</dbReference>
<evidence type="ECO:0000259" key="2">
    <source>
        <dbReference type="PROSITE" id="PS50804"/>
    </source>
</evidence>
<feature type="compositionally biased region" description="Polar residues" evidence="1">
    <location>
        <begin position="293"/>
        <end position="305"/>
    </location>
</feature>
<dbReference type="Gene3D" id="1.10.4020.10">
    <property type="entry name" value="DNA breaking-rejoining enzymes"/>
    <property type="match status" value="1"/>
</dbReference>
<dbReference type="Gene3D" id="2.40.70.10">
    <property type="entry name" value="Acid Proteases"/>
    <property type="match status" value="1"/>
</dbReference>
<reference evidence="3" key="1">
    <citation type="submission" date="2025-08" db="UniProtKB">
        <authorList>
            <consortium name="Ensembl"/>
        </authorList>
    </citation>
    <scope>IDENTIFICATION</scope>
</reference>
<evidence type="ECO:0000313" key="4">
    <source>
        <dbReference type="Proteomes" id="UP000694569"/>
    </source>
</evidence>
<feature type="region of interest" description="Disordered" evidence="1">
    <location>
        <begin position="269"/>
        <end position="307"/>
    </location>
</feature>
<dbReference type="OrthoDB" id="1405595at2759"/>
<feature type="region of interest" description="Disordered" evidence="1">
    <location>
        <begin position="477"/>
        <end position="515"/>
    </location>
</feature>
<evidence type="ECO:0000256" key="1">
    <source>
        <dbReference type="SAM" id="MobiDB-lite"/>
    </source>
</evidence>
<sequence>MSWAKAALKSTAMEELVKQMVFVNVQAQTRHEKAMAQQQQALAQAVAAQQESTHLLAAQLAAQQVATQTQINALREAMQQLAPGRDQAVVTTGNHVSIRASHFLQKLSASDDVEAFLTTFERTAEREGWPQDQWAGLIAPFLTGDPQKAYFDLPLEDAKNYDRLKAEVLARLGVTVAVRAQRVHCWKYCPDQPPRSQMHDLGQLVKKWLQPETLTREQMVERVVMDHYLRSLPKDLQRWVSHGDPKTAALVVEMVERYTVVEDLLRPTSHRGPVLPPPVRPASVPRREASLDLGTSTPKSSSSVLQRPVATRTAGDIQCWRCRAWGHTRAQCPLQEEPMECGSARRVSFYTLTTCTTHLDLEGGQFECTVWVNHRPAKALLDSGSMVTLVHARVVGRLGPVQRTLRVVCIHGDTREYPLIPVTISARNTSVTQEVGVVTWERWNTMTSRKRTVQKRFMEGESPWTAAWQDLGESRMTRAGSSGHTVQGVSGAARALRPSRDAKASVTSTSPSPVFSTSTFSVPGSLYPHSTLRSSRSPLYPLDIGRPIGKHHSPPTLPPPSLQRGHRLRHRIAPGGECGLLPCHLYPQYRRAHGVQLQRT</sequence>
<dbReference type="Ensembl" id="ENSLLET00000042898.1">
    <property type="protein sequence ID" value="ENSLLEP00000041241.1"/>
    <property type="gene ID" value="ENSLLEG00000026246.1"/>
</dbReference>
<proteinExistence type="predicted"/>
<dbReference type="PANTHER" id="PTHR46888:SF15">
    <property type="entry name" value="ZINC FINGER AND SCAN DOMAIN-CONTAINING PROTEIN 12-LIKE"/>
    <property type="match status" value="1"/>
</dbReference>
<dbReference type="Pfam" id="PF02023">
    <property type="entry name" value="SCAN"/>
    <property type="match status" value="1"/>
</dbReference>
<dbReference type="InterPro" id="IPR003309">
    <property type="entry name" value="SCAN_dom"/>
</dbReference>